<keyword evidence="5" id="KW-0539">Nucleus</keyword>
<dbReference type="PROSITE" id="PS50982">
    <property type="entry name" value="MBD"/>
    <property type="match status" value="1"/>
</dbReference>
<evidence type="ECO:0000259" key="9">
    <source>
        <dbReference type="PROSITE" id="PS50982"/>
    </source>
</evidence>
<accession>A0A9K3GYB3</accession>
<protein>
    <submittedName>
        <fullName evidence="10">Transcription factor C2H2 family</fullName>
    </submittedName>
</protein>
<keyword evidence="4" id="KW-0804">Transcription</keyword>
<reference evidence="10" key="2">
    <citation type="submission" date="2020-06" db="EMBL/GenBank/DDBJ databases">
        <title>Helianthus annuus Genome sequencing and assembly Release 2.</title>
        <authorList>
            <person name="Gouzy J."/>
            <person name="Langlade N."/>
            <person name="Munos S."/>
        </authorList>
    </citation>
    <scope>NUCLEOTIDE SEQUENCE</scope>
    <source>
        <tissue evidence="10">Leaves</tissue>
    </source>
</reference>
<keyword evidence="3" id="KW-0238">DNA-binding</keyword>
<keyword evidence="6" id="KW-0863">Zinc-finger</keyword>
<keyword evidence="6" id="KW-0479">Metal-binding</keyword>
<evidence type="ECO:0000256" key="4">
    <source>
        <dbReference type="ARBA" id="ARBA00023163"/>
    </source>
</evidence>
<evidence type="ECO:0000256" key="6">
    <source>
        <dbReference type="PROSITE-ProRule" id="PRU00042"/>
    </source>
</evidence>
<comment type="caution">
    <text evidence="10">The sequence shown here is derived from an EMBL/GenBank/DDBJ whole genome shotgun (WGS) entry which is preliminary data.</text>
</comment>
<name>A0A9K3GYB3_HELAN</name>
<keyword evidence="11" id="KW-1185">Reference proteome</keyword>
<evidence type="ECO:0000313" key="11">
    <source>
        <dbReference type="Proteomes" id="UP000215914"/>
    </source>
</evidence>
<evidence type="ECO:0000256" key="2">
    <source>
        <dbReference type="ARBA" id="ARBA00023015"/>
    </source>
</evidence>
<evidence type="ECO:0000259" key="8">
    <source>
        <dbReference type="PROSITE" id="PS50157"/>
    </source>
</evidence>
<gene>
    <name evidence="10" type="ORF">HanXRQr2_Chr16g0751111</name>
</gene>
<sequence>MPIQNTHQPSLDGNGNGSNPALNFNSCVSRDMKKFSQWELYALSRSSSDGPDEGNDVVKKVDSDSRYTGSTAAVNTTPRRIYAFSYRRGYRRRVPDDVSDGDADVQVRENKLILNSLRRLVTDGEAYDSRGTAVPAHGSRASAAPAYDSRGTAVPVVAVEENPSGVKKRKRKRKVENESEYKGLDFVDVNGEMIDLKYLVCEADGVFEARLNRMTEGMAREDEFLGFLNGLDGRWGSTRRRRKYVDAALFVKALPVGWKVLLSLRPRVRQPSLYCRRFVSPSDEHFKSCKDVAFYLKSQFETNNANPAEVGLGSGALVHISSHPASKINLLESNSLHKVPTHNLIKCNICRDSFTSIDELESHMQNYHMINSQRLDMDALTRKRSVPHGLLLIREPKYPPSIIQNSVTQKTAVENKDAVTRRNELNNIPLNGEGTSNERKNSSEGKGNFKTRCVFCHVEFIHEPVDAETLASSSGFICSKCRDDTSGSLESGLSMWTQRVDN</sequence>
<dbReference type="Proteomes" id="UP000215914">
    <property type="component" value="Unassembled WGS sequence"/>
</dbReference>
<dbReference type="InterPro" id="IPR016177">
    <property type="entry name" value="DNA-bd_dom_sf"/>
</dbReference>
<reference evidence="10" key="1">
    <citation type="journal article" date="2017" name="Nature">
        <title>The sunflower genome provides insights into oil metabolism, flowering and Asterid evolution.</title>
        <authorList>
            <person name="Badouin H."/>
            <person name="Gouzy J."/>
            <person name="Grassa C.J."/>
            <person name="Murat F."/>
            <person name="Staton S.E."/>
            <person name="Cottret L."/>
            <person name="Lelandais-Briere C."/>
            <person name="Owens G.L."/>
            <person name="Carrere S."/>
            <person name="Mayjonade B."/>
            <person name="Legrand L."/>
            <person name="Gill N."/>
            <person name="Kane N.C."/>
            <person name="Bowers J.E."/>
            <person name="Hubner S."/>
            <person name="Bellec A."/>
            <person name="Berard A."/>
            <person name="Berges H."/>
            <person name="Blanchet N."/>
            <person name="Boniface M.C."/>
            <person name="Brunel D."/>
            <person name="Catrice O."/>
            <person name="Chaidir N."/>
            <person name="Claudel C."/>
            <person name="Donnadieu C."/>
            <person name="Faraut T."/>
            <person name="Fievet G."/>
            <person name="Helmstetter N."/>
            <person name="King M."/>
            <person name="Knapp S.J."/>
            <person name="Lai Z."/>
            <person name="Le Paslier M.C."/>
            <person name="Lippi Y."/>
            <person name="Lorenzon L."/>
            <person name="Mandel J.R."/>
            <person name="Marage G."/>
            <person name="Marchand G."/>
            <person name="Marquand E."/>
            <person name="Bret-Mestries E."/>
            <person name="Morien E."/>
            <person name="Nambeesan S."/>
            <person name="Nguyen T."/>
            <person name="Pegot-Espagnet P."/>
            <person name="Pouilly N."/>
            <person name="Raftis F."/>
            <person name="Sallet E."/>
            <person name="Schiex T."/>
            <person name="Thomas J."/>
            <person name="Vandecasteele C."/>
            <person name="Vares D."/>
            <person name="Vear F."/>
            <person name="Vautrin S."/>
            <person name="Crespi M."/>
            <person name="Mangin B."/>
            <person name="Burke J.M."/>
            <person name="Salse J."/>
            <person name="Munos S."/>
            <person name="Vincourt P."/>
            <person name="Rieseberg L.H."/>
            <person name="Langlade N.B."/>
        </authorList>
    </citation>
    <scope>NUCLEOTIDE SEQUENCE</scope>
    <source>
        <tissue evidence="10">Leaves</tissue>
    </source>
</reference>
<dbReference type="InterPro" id="IPR001739">
    <property type="entry name" value="Methyl_CpG_DNA-bd"/>
</dbReference>
<dbReference type="AlphaFoldDB" id="A0A9K3GYB3"/>
<dbReference type="PROSITE" id="PS50157">
    <property type="entry name" value="ZINC_FINGER_C2H2_2"/>
    <property type="match status" value="1"/>
</dbReference>
<evidence type="ECO:0000256" key="3">
    <source>
        <dbReference type="ARBA" id="ARBA00023125"/>
    </source>
</evidence>
<evidence type="ECO:0000256" key="7">
    <source>
        <dbReference type="SAM" id="MobiDB-lite"/>
    </source>
</evidence>
<feature type="domain" description="C2H2-type" evidence="8">
    <location>
        <begin position="345"/>
        <end position="368"/>
    </location>
</feature>
<dbReference type="GO" id="GO:0003677">
    <property type="term" value="F:DNA binding"/>
    <property type="evidence" value="ECO:0007669"/>
    <property type="project" value="UniProtKB-KW"/>
</dbReference>
<dbReference type="OrthoDB" id="1675150at2759"/>
<dbReference type="PROSITE" id="PS00028">
    <property type="entry name" value="ZINC_FINGER_C2H2_1"/>
    <property type="match status" value="1"/>
</dbReference>
<keyword evidence="2" id="KW-0805">Transcription regulation</keyword>
<dbReference type="PANTHER" id="PTHR37701:SF10">
    <property type="entry name" value="ZINC FINGER, C2H2-LIKE, DNA-BINDING DOMAIN PROTEIN-RELATED"/>
    <property type="match status" value="1"/>
</dbReference>
<dbReference type="GO" id="GO:0008270">
    <property type="term" value="F:zinc ion binding"/>
    <property type="evidence" value="ECO:0007669"/>
    <property type="project" value="UniProtKB-KW"/>
</dbReference>
<comment type="subcellular location">
    <subcellularLocation>
        <location evidence="1">Nucleus</location>
    </subcellularLocation>
</comment>
<dbReference type="PANTHER" id="PTHR37701">
    <property type="entry name" value="METHYL-CPG-BINDING DOMAIN-CONTAINING PROTEIN 8"/>
    <property type="match status" value="1"/>
</dbReference>
<feature type="compositionally biased region" description="Polar residues" evidence="7">
    <location>
        <begin position="426"/>
        <end position="435"/>
    </location>
</feature>
<proteinExistence type="predicted"/>
<dbReference type="SMART" id="SM00355">
    <property type="entry name" value="ZnF_C2H2"/>
    <property type="match status" value="1"/>
</dbReference>
<dbReference type="GO" id="GO:0005634">
    <property type="term" value="C:nucleus"/>
    <property type="evidence" value="ECO:0007669"/>
    <property type="project" value="UniProtKB-SubCell"/>
</dbReference>
<dbReference type="InterPro" id="IPR013087">
    <property type="entry name" value="Znf_C2H2_type"/>
</dbReference>
<evidence type="ECO:0000256" key="1">
    <source>
        <dbReference type="ARBA" id="ARBA00004123"/>
    </source>
</evidence>
<feature type="region of interest" description="Disordered" evidence="7">
    <location>
        <begin position="426"/>
        <end position="445"/>
    </location>
</feature>
<dbReference type="Gramene" id="mRNA:HanXRQr2_Chr16g0751111">
    <property type="protein sequence ID" value="mRNA:HanXRQr2_Chr16g0751111"/>
    <property type="gene ID" value="HanXRQr2_Chr16g0751111"/>
</dbReference>
<organism evidence="10 11">
    <name type="scientific">Helianthus annuus</name>
    <name type="common">Common sunflower</name>
    <dbReference type="NCBI Taxonomy" id="4232"/>
    <lineage>
        <taxon>Eukaryota</taxon>
        <taxon>Viridiplantae</taxon>
        <taxon>Streptophyta</taxon>
        <taxon>Embryophyta</taxon>
        <taxon>Tracheophyta</taxon>
        <taxon>Spermatophyta</taxon>
        <taxon>Magnoliopsida</taxon>
        <taxon>eudicotyledons</taxon>
        <taxon>Gunneridae</taxon>
        <taxon>Pentapetalae</taxon>
        <taxon>asterids</taxon>
        <taxon>campanulids</taxon>
        <taxon>Asterales</taxon>
        <taxon>Asteraceae</taxon>
        <taxon>Asteroideae</taxon>
        <taxon>Heliantheae alliance</taxon>
        <taxon>Heliantheae</taxon>
        <taxon>Helianthus</taxon>
    </lineage>
</organism>
<evidence type="ECO:0000256" key="5">
    <source>
        <dbReference type="ARBA" id="ARBA00023242"/>
    </source>
</evidence>
<dbReference type="SUPFAM" id="SSF54171">
    <property type="entry name" value="DNA-binding domain"/>
    <property type="match status" value="1"/>
</dbReference>
<feature type="domain" description="MBD" evidence="9">
    <location>
        <begin position="244"/>
        <end position="317"/>
    </location>
</feature>
<evidence type="ECO:0000313" key="10">
    <source>
        <dbReference type="EMBL" id="KAF5760240.1"/>
    </source>
</evidence>
<dbReference type="EMBL" id="MNCJ02000331">
    <property type="protein sequence ID" value="KAF5760240.1"/>
    <property type="molecule type" value="Genomic_DNA"/>
</dbReference>
<keyword evidence="6" id="KW-0862">Zinc</keyword>
<dbReference type="InterPro" id="IPR037472">
    <property type="entry name" value="MBD8"/>
</dbReference>